<dbReference type="FunFam" id="3.40.50.300:FF:000127">
    <property type="entry name" value="Ribose import ATP-binding protein RbsA"/>
    <property type="match status" value="1"/>
</dbReference>
<dbReference type="InterPro" id="IPR003439">
    <property type="entry name" value="ABC_transporter-like_ATP-bd"/>
</dbReference>
<dbReference type="Pfam" id="PF00005">
    <property type="entry name" value="ABC_tran"/>
    <property type="match status" value="2"/>
</dbReference>
<dbReference type="CDD" id="cd03215">
    <property type="entry name" value="ABC_Carb_Monos_II"/>
    <property type="match status" value="1"/>
</dbReference>
<keyword evidence="2" id="KW-0813">Transport</keyword>
<evidence type="ECO:0000256" key="2">
    <source>
        <dbReference type="ARBA" id="ARBA00022448"/>
    </source>
</evidence>
<evidence type="ECO:0000256" key="4">
    <source>
        <dbReference type="ARBA" id="ARBA00022597"/>
    </source>
</evidence>
<accession>A0A511N998</accession>
<evidence type="ECO:0000256" key="3">
    <source>
        <dbReference type="ARBA" id="ARBA00022475"/>
    </source>
</evidence>
<dbReference type="SMART" id="SM00382">
    <property type="entry name" value="AAA"/>
    <property type="match status" value="2"/>
</dbReference>
<keyword evidence="6" id="KW-0547">Nucleotide-binding</keyword>
<evidence type="ECO:0000256" key="8">
    <source>
        <dbReference type="ARBA" id="ARBA00022967"/>
    </source>
</evidence>
<dbReference type="EMBL" id="BJXB01000028">
    <property type="protein sequence ID" value="GEM49086.1"/>
    <property type="molecule type" value="Genomic_DNA"/>
</dbReference>
<dbReference type="Gene3D" id="3.40.50.300">
    <property type="entry name" value="P-loop containing nucleotide triphosphate hydrolases"/>
    <property type="match status" value="2"/>
</dbReference>
<keyword evidence="7 11" id="KW-0067">ATP-binding</keyword>
<evidence type="ECO:0000313" key="12">
    <source>
        <dbReference type="Proteomes" id="UP000321306"/>
    </source>
</evidence>
<proteinExistence type="predicted"/>
<keyword evidence="9" id="KW-0472">Membrane</keyword>
<dbReference type="CDD" id="cd03216">
    <property type="entry name" value="ABC_Carb_Monos_I"/>
    <property type="match status" value="1"/>
</dbReference>
<dbReference type="RefSeq" id="WP_222594821.1">
    <property type="nucleotide sequence ID" value="NZ_BJXB01000028.1"/>
</dbReference>
<comment type="subcellular location">
    <subcellularLocation>
        <location evidence="1">Cell membrane</location>
        <topology evidence="1">Peripheral membrane protein</topology>
    </subcellularLocation>
</comment>
<evidence type="ECO:0000256" key="9">
    <source>
        <dbReference type="ARBA" id="ARBA00023136"/>
    </source>
</evidence>
<evidence type="ECO:0000259" key="10">
    <source>
        <dbReference type="PROSITE" id="PS50893"/>
    </source>
</evidence>
<dbReference type="PANTHER" id="PTHR43790:SF3">
    <property type="entry name" value="D-ALLOSE IMPORT ATP-BINDING PROTEIN ALSA-RELATED"/>
    <property type="match status" value="1"/>
</dbReference>
<evidence type="ECO:0000256" key="7">
    <source>
        <dbReference type="ARBA" id="ARBA00022840"/>
    </source>
</evidence>
<dbReference type="PANTHER" id="PTHR43790">
    <property type="entry name" value="CARBOHYDRATE TRANSPORT ATP-BINDING PROTEIN MG119-RELATED"/>
    <property type="match status" value="1"/>
</dbReference>
<dbReference type="InterPro" id="IPR017871">
    <property type="entry name" value="ABC_transporter-like_CS"/>
</dbReference>
<keyword evidence="8" id="KW-1278">Translocase</keyword>
<evidence type="ECO:0000256" key="6">
    <source>
        <dbReference type="ARBA" id="ARBA00022741"/>
    </source>
</evidence>
<dbReference type="InterPro" id="IPR003593">
    <property type="entry name" value="AAA+_ATPase"/>
</dbReference>
<dbReference type="GO" id="GO:0005886">
    <property type="term" value="C:plasma membrane"/>
    <property type="evidence" value="ECO:0007669"/>
    <property type="project" value="UniProtKB-SubCell"/>
</dbReference>
<dbReference type="PROSITE" id="PS50893">
    <property type="entry name" value="ABC_TRANSPORTER_2"/>
    <property type="match status" value="2"/>
</dbReference>
<dbReference type="GO" id="GO:0005524">
    <property type="term" value="F:ATP binding"/>
    <property type="evidence" value="ECO:0007669"/>
    <property type="project" value="UniProtKB-KW"/>
</dbReference>
<dbReference type="PROSITE" id="PS00211">
    <property type="entry name" value="ABC_TRANSPORTER_1"/>
    <property type="match status" value="1"/>
</dbReference>
<keyword evidence="4" id="KW-0762">Sugar transport</keyword>
<evidence type="ECO:0000313" key="11">
    <source>
        <dbReference type="EMBL" id="GEM49086.1"/>
    </source>
</evidence>
<dbReference type="InterPro" id="IPR027417">
    <property type="entry name" value="P-loop_NTPase"/>
</dbReference>
<dbReference type="Proteomes" id="UP000321306">
    <property type="component" value="Unassembled WGS sequence"/>
</dbReference>
<feature type="domain" description="ABC transporter" evidence="10">
    <location>
        <begin position="7"/>
        <end position="243"/>
    </location>
</feature>
<dbReference type="InterPro" id="IPR050107">
    <property type="entry name" value="ABC_carbohydrate_import_ATPase"/>
</dbReference>
<feature type="domain" description="ABC transporter" evidence="10">
    <location>
        <begin position="254"/>
        <end position="498"/>
    </location>
</feature>
<keyword evidence="5" id="KW-0677">Repeat</keyword>
<sequence>MKPQPTLDMFDVSKRFGNFYALKGVQLQAYAGEVLALMGENGAGKSTLMKILAGVYSSDTGSIKIDGREVHVRNPVQARKEGINLIYQELSIAIHLNVAENVFMGSQPRNSLGFVDFALMHTETQKVLERLGARFTSHTMASELSIAEQQLVEIARALIHKSKVLIMDEPTATLSDRETERLFALIRQLRSEGIAIIYISHRMPEVYELADRVTVIRDGTYVGTLQRHEIDPDRIVRMMVGRELSDFYQRNKNHRPGEVVLKVKNLSRKGVVQPSTFEVRSGEILGLAGLVGAGRTELMRLLFGADPKSGGEIWLNDKKLNIRSPQDAVRAGIGYLPEDRKSQGLFLQMSALENIGMNVLDKHSHFGLLNFAALEKLTRDAIQSMALKVSSPASLAMDLSGGNQQKLLLARWMEIQPKVLILDEPTRGVDVGAKSEIYRMMGELAEKGVAVICISSELPEVIGLSDRVLVMREGEIVGEVSGKEITQDNIMKYATGAEYLASDLVGA</sequence>
<protein>
    <submittedName>
        <fullName evidence="11">Ribose import ATP-binding protein RbsA 2</fullName>
    </submittedName>
</protein>
<dbReference type="AlphaFoldDB" id="A0A511N998"/>
<reference evidence="11 12" key="1">
    <citation type="submission" date="2019-07" db="EMBL/GenBank/DDBJ databases">
        <title>Whole genome shotgun sequence of Deinococcus cellulosilyticus NBRC 106333.</title>
        <authorList>
            <person name="Hosoyama A."/>
            <person name="Uohara A."/>
            <person name="Ohji S."/>
            <person name="Ichikawa N."/>
        </authorList>
    </citation>
    <scope>NUCLEOTIDE SEQUENCE [LARGE SCALE GENOMIC DNA]</scope>
    <source>
        <strain evidence="11 12">NBRC 106333</strain>
    </source>
</reference>
<evidence type="ECO:0000256" key="1">
    <source>
        <dbReference type="ARBA" id="ARBA00004202"/>
    </source>
</evidence>
<gene>
    <name evidence="11" type="primary">rbsA2</name>
    <name evidence="11" type="ORF">DC3_47210</name>
</gene>
<dbReference type="GO" id="GO:0016887">
    <property type="term" value="F:ATP hydrolysis activity"/>
    <property type="evidence" value="ECO:0007669"/>
    <property type="project" value="InterPro"/>
</dbReference>
<evidence type="ECO:0000256" key="5">
    <source>
        <dbReference type="ARBA" id="ARBA00022737"/>
    </source>
</evidence>
<name>A0A511N998_DEIC1</name>
<keyword evidence="3" id="KW-1003">Cell membrane</keyword>
<dbReference type="SUPFAM" id="SSF52540">
    <property type="entry name" value="P-loop containing nucleoside triphosphate hydrolases"/>
    <property type="match status" value="2"/>
</dbReference>
<keyword evidence="12" id="KW-1185">Reference proteome</keyword>
<comment type="caution">
    <text evidence="11">The sequence shown here is derived from an EMBL/GenBank/DDBJ whole genome shotgun (WGS) entry which is preliminary data.</text>
</comment>
<organism evidence="11 12">
    <name type="scientific">Deinococcus cellulosilyticus (strain DSM 18568 / NBRC 106333 / KACC 11606 / 5516J-15)</name>
    <dbReference type="NCBI Taxonomy" id="1223518"/>
    <lineage>
        <taxon>Bacteria</taxon>
        <taxon>Thermotogati</taxon>
        <taxon>Deinococcota</taxon>
        <taxon>Deinococci</taxon>
        <taxon>Deinococcales</taxon>
        <taxon>Deinococcaceae</taxon>
        <taxon>Deinococcus</taxon>
    </lineage>
</organism>